<dbReference type="Proteomes" id="UP000637423">
    <property type="component" value="Unassembled WGS sequence"/>
</dbReference>
<dbReference type="GO" id="GO:0016020">
    <property type="term" value="C:membrane"/>
    <property type="evidence" value="ECO:0007669"/>
    <property type="project" value="InterPro"/>
</dbReference>
<keyword evidence="1" id="KW-0812">Transmembrane</keyword>
<comment type="caution">
    <text evidence="3">The sequence shown here is derived from an EMBL/GenBank/DDBJ whole genome shotgun (WGS) entry which is preliminary data.</text>
</comment>
<dbReference type="Gene3D" id="3.30.565.10">
    <property type="entry name" value="Histidine kinase-like ATPase, C-terminal domain"/>
    <property type="match status" value="1"/>
</dbReference>
<organism evidence="3 4">
    <name type="scientific">Undibacterium terreum</name>
    <dbReference type="NCBI Taxonomy" id="1224302"/>
    <lineage>
        <taxon>Bacteria</taxon>
        <taxon>Pseudomonadati</taxon>
        <taxon>Pseudomonadota</taxon>
        <taxon>Betaproteobacteria</taxon>
        <taxon>Burkholderiales</taxon>
        <taxon>Oxalobacteraceae</taxon>
        <taxon>Undibacterium</taxon>
    </lineage>
</organism>
<reference evidence="3" key="1">
    <citation type="journal article" date="2014" name="Int. J. Syst. Evol. Microbiol.">
        <title>Complete genome sequence of Corynebacterium casei LMG S-19264T (=DSM 44701T), isolated from a smear-ripened cheese.</title>
        <authorList>
            <consortium name="US DOE Joint Genome Institute (JGI-PGF)"/>
            <person name="Walter F."/>
            <person name="Albersmeier A."/>
            <person name="Kalinowski J."/>
            <person name="Ruckert C."/>
        </authorList>
    </citation>
    <scope>NUCLEOTIDE SEQUENCE</scope>
    <source>
        <strain evidence="3">CGMCC 1.10998</strain>
    </source>
</reference>
<dbReference type="InterPro" id="IPR036890">
    <property type="entry name" value="HATPase_C_sf"/>
</dbReference>
<dbReference type="PANTHER" id="PTHR34220">
    <property type="entry name" value="SENSOR HISTIDINE KINASE YPDA"/>
    <property type="match status" value="1"/>
</dbReference>
<reference evidence="3" key="2">
    <citation type="submission" date="2020-09" db="EMBL/GenBank/DDBJ databases">
        <authorList>
            <person name="Sun Q."/>
            <person name="Zhou Y."/>
        </authorList>
    </citation>
    <scope>NUCLEOTIDE SEQUENCE</scope>
    <source>
        <strain evidence="3">CGMCC 1.10998</strain>
    </source>
</reference>
<keyword evidence="4" id="KW-1185">Reference proteome</keyword>
<dbReference type="InterPro" id="IPR050640">
    <property type="entry name" value="Bact_2-comp_sensor_kinase"/>
</dbReference>
<evidence type="ECO:0000313" key="3">
    <source>
        <dbReference type="EMBL" id="GGC95928.1"/>
    </source>
</evidence>
<feature type="transmembrane region" description="Helical" evidence="1">
    <location>
        <begin position="134"/>
        <end position="154"/>
    </location>
</feature>
<dbReference type="AlphaFoldDB" id="A0A916UZ36"/>
<proteinExistence type="predicted"/>
<keyword evidence="3" id="KW-0808">Transferase</keyword>
<dbReference type="RefSeq" id="WP_188568783.1">
    <property type="nucleotide sequence ID" value="NZ_BMED01000006.1"/>
</dbReference>
<dbReference type="GO" id="GO:0000155">
    <property type="term" value="F:phosphorelay sensor kinase activity"/>
    <property type="evidence" value="ECO:0007669"/>
    <property type="project" value="InterPro"/>
</dbReference>
<feature type="domain" description="Signal transduction histidine kinase internal region" evidence="2">
    <location>
        <begin position="179"/>
        <end position="258"/>
    </location>
</feature>
<feature type="transmembrane region" description="Helical" evidence="1">
    <location>
        <begin position="31"/>
        <end position="49"/>
    </location>
</feature>
<dbReference type="SUPFAM" id="SSF55874">
    <property type="entry name" value="ATPase domain of HSP90 chaperone/DNA topoisomerase II/histidine kinase"/>
    <property type="match status" value="1"/>
</dbReference>
<keyword evidence="3" id="KW-0418">Kinase</keyword>
<accession>A0A916UZ36</accession>
<evidence type="ECO:0000313" key="4">
    <source>
        <dbReference type="Proteomes" id="UP000637423"/>
    </source>
</evidence>
<dbReference type="PANTHER" id="PTHR34220:SF7">
    <property type="entry name" value="SENSOR HISTIDINE KINASE YPDA"/>
    <property type="match status" value="1"/>
</dbReference>
<gene>
    <name evidence="3" type="ORF">GCM10011396_49180</name>
</gene>
<evidence type="ECO:0000259" key="2">
    <source>
        <dbReference type="Pfam" id="PF06580"/>
    </source>
</evidence>
<keyword evidence="1" id="KW-1133">Transmembrane helix</keyword>
<name>A0A916UZ36_9BURK</name>
<dbReference type="Pfam" id="PF06580">
    <property type="entry name" value="His_kinase"/>
    <property type="match status" value="1"/>
</dbReference>
<dbReference type="InterPro" id="IPR010559">
    <property type="entry name" value="Sig_transdc_His_kin_internal"/>
</dbReference>
<protein>
    <submittedName>
        <fullName evidence="3">Histidine kinase</fullName>
    </submittedName>
</protein>
<keyword evidence="1" id="KW-0472">Membrane</keyword>
<dbReference type="EMBL" id="BMED01000006">
    <property type="protein sequence ID" value="GGC95928.1"/>
    <property type="molecule type" value="Genomic_DNA"/>
</dbReference>
<evidence type="ECO:0000256" key="1">
    <source>
        <dbReference type="SAM" id="Phobius"/>
    </source>
</evidence>
<feature type="transmembrane region" description="Helical" evidence="1">
    <location>
        <begin position="98"/>
        <end position="122"/>
    </location>
</feature>
<sequence>MITAPEQTLDAAPDAKLPRQPGQYKKNGMPWYWIWQLLGWLLVGAFNTYPSVLNQPADTGKFLLIYSWSSVTGLWLTHRWRRHLQASGWLDHRRSLPWLKLTLGVVVLAVAQVILVAAVFYALRPANSFHNWQWLPMALAGWTFIFGMWTVLYTSVHARRRFVQAELDKLRLEISIKDAELRALQAQVNPHFFFNSLNSIRALIYQDTELAAQAVEQLADMMRYSLQTGQNKTVHLAQEMEAVRNYLAIEKIRFEDRLLFAEDVPDALQHLAIPPMTVQTLVENAVKYGVETSAGSCEIRIGAQLLGNRLQLTVANQGSLVRRHGSTQLGLNNVSKRLGLLFGAQASATITENGGWVYATLTLPLEPA</sequence>